<protein>
    <submittedName>
        <fullName evidence="2">HD-GYP domain-containing protein</fullName>
    </submittedName>
</protein>
<dbReference type="SUPFAM" id="SSF109604">
    <property type="entry name" value="HD-domain/PDEase-like"/>
    <property type="match status" value="1"/>
</dbReference>
<dbReference type="SMART" id="SM00471">
    <property type="entry name" value="HDc"/>
    <property type="match status" value="1"/>
</dbReference>
<feature type="domain" description="HD-GYP" evidence="1">
    <location>
        <begin position="107"/>
        <end position="306"/>
    </location>
</feature>
<dbReference type="Pfam" id="PF13487">
    <property type="entry name" value="HD_5"/>
    <property type="match status" value="1"/>
</dbReference>
<organism evidence="2">
    <name type="scientific">Fervidobacterium nodosum</name>
    <dbReference type="NCBI Taxonomy" id="2424"/>
    <lineage>
        <taxon>Bacteria</taxon>
        <taxon>Thermotogati</taxon>
        <taxon>Thermotogota</taxon>
        <taxon>Thermotogae</taxon>
        <taxon>Thermotogales</taxon>
        <taxon>Fervidobacteriaceae</taxon>
        <taxon>Fervidobacterium</taxon>
    </lineage>
</organism>
<evidence type="ECO:0000313" key="2">
    <source>
        <dbReference type="EMBL" id="HHR34159.1"/>
    </source>
</evidence>
<dbReference type="PROSITE" id="PS51832">
    <property type="entry name" value="HD_GYP"/>
    <property type="match status" value="1"/>
</dbReference>
<accession>A0A7C5U374</accession>
<dbReference type="PANTHER" id="PTHR45228:SF8">
    <property type="entry name" value="TWO-COMPONENT RESPONSE REGULATOR-RELATED"/>
    <property type="match status" value="1"/>
</dbReference>
<dbReference type="PANTHER" id="PTHR45228">
    <property type="entry name" value="CYCLIC DI-GMP PHOSPHODIESTERASE TM_0186-RELATED"/>
    <property type="match status" value="1"/>
</dbReference>
<dbReference type="Gene3D" id="1.10.3210.10">
    <property type="entry name" value="Hypothetical protein af1432"/>
    <property type="match status" value="1"/>
</dbReference>
<sequence>MFFSIFISLFVIAILIVLYTVRCARKFVNHLGLTFSKLVENIKLFSYEKIFTLDVLDFDSDIFEVQEILEEYTKLAQELTAAYQEQTALTQQLEASYKEIEYAHRELEKSYLEFAGQLAVIAENYDENTGAHISRVSKLSRFIAEKLGISPDLCEKIEKFSPLHDIGKVLCPKEILLKNGPLTSQEFEIMKQHTINGARLIGDNPNLEIAKNIALYHHEKYDGSGYPMGLKGDAIPVEARIVAIVDVYDALRSNRPYKKGFTHEESLRILLEGDNRTKPEHFDPMILKVFKENESEICNLWETYNKS</sequence>
<reference evidence="2" key="1">
    <citation type="journal article" date="2020" name="mSystems">
        <title>Genome- and Community-Level Interaction Insights into Carbon Utilization and Element Cycling Functions of Hydrothermarchaeota in Hydrothermal Sediment.</title>
        <authorList>
            <person name="Zhou Z."/>
            <person name="Liu Y."/>
            <person name="Xu W."/>
            <person name="Pan J."/>
            <person name="Luo Z.H."/>
            <person name="Li M."/>
        </authorList>
    </citation>
    <scope>NUCLEOTIDE SEQUENCE [LARGE SCALE GENOMIC DNA]</scope>
    <source>
        <strain evidence="2">SpSt-1088</strain>
    </source>
</reference>
<name>A0A7C5U374_9BACT</name>
<evidence type="ECO:0000259" key="1">
    <source>
        <dbReference type="PROSITE" id="PS51832"/>
    </source>
</evidence>
<proteinExistence type="predicted"/>
<dbReference type="InterPro" id="IPR037522">
    <property type="entry name" value="HD_GYP_dom"/>
</dbReference>
<dbReference type="InterPro" id="IPR052020">
    <property type="entry name" value="Cyclic_di-GMP/3'3'-cGAMP_PDE"/>
</dbReference>
<dbReference type="InterPro" id="IPR003607">
    <property type="entry name" value="HD/PDEase_dom"/>
</dbReference>
<dbReference type="AlphaFoldDB" id="A0A7C5U374"/>
<dbReference type="EMBL" id="DRXW01000265">
    <property type="protein sequence ID" value="HHR34159.1"/>
    <property type="molecule type" value="Genomic_DNA"/>
</dbReference>
<gene>
    <name evidence="2" type="ORF">ENM46_04360</name>
</gene>
<dbReference type="CDD" id="cd00077">
    <property type="entry name" value="HDc"/>
    <property type="match status" value="1"/>
</dbReference>
<comment type="caution">
    <text evidence="2">The sequence shown here is derived from an EMBL/GenBank/DDBJ whole genome shotgun (WGS) entry which is preliminary data.</text>
</comment>